<dbReference type="PANTHER" id="PTHR23155">
    <property type="entry name" value="DISEASE RESISTANCE PROTEIN RP"/>
    <property type="match status" value="1"/>
</dbReference>
<reference evidence="11" key="1">
    <citation type="submission" date="2020-07" db="EMBL/GenBank/DDBJ databases">
        <title>Ethylene signaling mediates host invasion by parasitic plants.</title>
        <authorList>
            <person name="Yoshida S."/>
        </authorList>
    </citation>
    <scope>NUCLEOTIDE SEQUENCE</scope>
    <source>
        <strain evidence="11">Okayama</strain>
    </source>
</reference>
<comment type="caution">
    <text evidence="11">The sequence shown here is derived from an EMBL/GenBank/DDBJ whole genome shotgun (WGS) entry which is preliminary data.</text>
</comment>
<organism evidence="11 12">
    <name type="scientific">Phtheirospermum japonicum</name>
    <dbReference type="NCBI Taxonomy" id="374723"/>
    <lineage>
        <taxon>Eukaryota</taxon>
        <taxon>Viridiplantae</taxon>
        <taxon>Streptophyta</taxon>
        <taxon>Embryophyta</taxon>
        <taxon>Tracheophyta</taxon>
        <taxon>Spermatophyta</taxon>
        <taxon>Magnoliopsida</taxon>
        <taxon>eudicotyledons</taxon>
        <taxon>Gunneridae</taxon>
        <taxon>Pentapetalae</taxon>
        <taxon>asterids</taxon>
        <taxon>lamiids</taxon>
        <taxon>Lamiales</taxon>
        <taxon>Orobanchaceae</taxon>
        <taxon>Orobanchaceae incertae sedis</taxon>
        <taxon>Phtheirospermum</taxon>
    </lineage>
</organism>
<dbReference type="InterPro" id="IPR058922">
    <property type="entry name" value="WHD_DRP"/>
</dbReference>
<keyword evidence="7" id="KW-0611">Plant defense</keyword>
<gene>
    <name evidence="11" type="ORF">PHJA_000648600</name>
</gene>
<evidence type="ECO:0000256" key="1">
    <source>
        <dbReference type="ARBA" id="ARBA00004496"/>
    </source>
</evidence>
<evidence type="ECO:0000256" key="5">
    <source>
        <dbReference type="ARBA" id="ARBA00022737"/>
    </source>
</evidence>
<evidence type="ECO:0000256" key="2">
    <source>
        <dbReference type="ARBA" id="ARBA00008894"/>
    </source>
</evidence>
<dbReference type="InterPro" id="IPR027417">
    <property type="entry name" value="P-loop_NTPase"/>
</dbReference>
<accession>A0A830BIX2</accession>
<evidence type="ECO:0000256" key="6">
    <source>
        <dbReference type="ARBA" id="ARBA00022741"/>
    </source>
</evidence>
<keyword evidence="3" id="KW-0963">Cytoplasm</keyword>
<keyword evidence="12" id="KW-1185">Reference proteome</keyword>
<evidence type="ECO:0000313" key="12">
    <source>
        <dbReference type="Proteomes" id="UP000653305"/>
    </source>
</evidence>
<dbReference type="Gene3D" id="3.40.50.300">
    <property type="entry name" value="P-loop containing nucleotide triphosphate hydrolases"/>
    <property type="match status" value="1"/>
</dbReference>
<keyword evidence="5" id="KW-0677">Repeat</keyword>
<name>A0A830BIX2_9LAMI</name>
<dbReference type="Proteomes" id="UP000653305">
    <property type="component" value="Unassembled WGS sequence"/>
</dbReference>
<dbReference type="GO" id="GO:0005524">
    <property type="term" value="F:ATP binding"/>
    <property type="evidence" value="ECO:0007669"/>
    <property type="project" value="UniProtKB-KW"/>
</dbReference>
<evidence type="ECO:0000313" key="11">
    <source>
        <dbReference type="EMBL" id="GFP85048.1"/>
    </source>
</evidence>
<dbReference type="PANTHER" id="PTHR23155:SF1152">
    <property type="entry name" value="AAA+ ATPASE DOMAIN-CONTAINING PROTEIN"/>
    <property type="match status" value="1"/>
</dbReference>
<dbReference type="AlphaFoldDB" id="A0A830BIX2"/>
<protein>
    <submittedName>
        <fullName evidence="11">Putative late blight resistance protein homolog r1b-17</fullName>
    </submittedName>
</protein>
<evidence type="ECO:0000256" key="8">
    <source>
        <dbReference type="ARBA" id="ARBA00022840"/>
    </source>
</evidence>
<comment type="similarity">
    <text evidence="2">Belongs to the disease resistance NB-LRR family.</text>
</comment>
<dbReference type="Gene3D" id="1.10.10.10">
    <property type="entry name" value="Winged helix-like DNA-binding domain superfamily/Winged helix DNA-binding domain"/>
    <property type="match status" value="1"/>
</dbReference>
<dbReference type="Gene3D" id="1.10.8.430">
    <property type="entry name" value="Helical domain of apoptotic protease-activating factors"/>
    <property type="match status" value="1"/>
</dbReference>
<evidence type="ECO:0000256" key="3">
    <source>
        <dbReference type="ARBA" id="ARBA00022490"/>
    </source>
</evidence>
<dbReference type="Pfam" id="PF23559">
    <property type="entry name" value="WHD_DRP"/>
    <property type="match status" value="1"/>
</dbReference>
<dbReference type="InterPro" id="IPR044974">
    <property type="entry name" value="Disease_R_plants"/>
</dbReference>
<keyword evidence="4" id="KW-0433">Leucine-rich repeat</keyword>
<feature type="domain" description="NB-ARC" evidence="9">
    <location>
        <begin position="1"/>
        <end position="144"/>
    </location>
</feature>
<dbReference type="GO" id="GO:0043531">
    <property type="term" value="F:ADP binding"/>
    <property type="evidence" value="ECO:0007669"/>
    <property type="project" value="InterPro"/>
</dbReference>
<evidence type="ECO:0000256" key="4">
    <source>
        <dbReference type="ARBA" id="ARBA00022614"/>
    </source>
</evidence>
<sequence>MGGVGKTTLARYAHDDPLTLHHFDVRAWVTVSQGNSARGVLLSILHSINATKTGLDDVYLVRSVYQYLKGRRYVIVIDDIWSTNVWDELRAVFPNDFNGSRIVITTRLLEVASYVDSSSRPYEVHLMDVDRSWCLLKEKVFGRRENCPSELEHIGRLIAENCRGLPLAVVVIAGVLSKADRRQESWANIARNVKTVVKNSASDDRFSEILSLSYAYLPHYLRPCFLYMGCFPEDHEINVSKLVKLWAAEGFLRPNGSDDLEELAEGCLEELVKRSLILVTRKKYDGRIKRVKIHDLLRDLCISKARDEKFLCVINEFPLSSSQGIIDQSSRRLSILANILGGFRNTNGSPIHTILLFKHTAVDSWRSFRLLRVVDAFNIIMASYPDQIFELFHLRYLAFTFETDHKKVLEYDFLNLFLNSRIFKP</sequence>
<evidence type="ECO:0000259" key="9">
    <source>
        <dbReference type="Pfam" id="PF00931"/>
    </source>
</evidence>
<dbReference type="GO" id="GO:0098542">
    <property type="term" value="P:defense response to other organism"/>
    <property type="evidence" value="ECO:0007669"/>
    <property type="project" value="TreeGrafter"/>
</dbReference>
<proteinExistence type="inferred from homology"/>
<dbReference type="PRINTS" id="PR00364">
    <property type="entry name" value="DISEASERSIST"/>
</dbReference>
<dbReference type="EMBL" id="BMAC01000098">
    <property type="protein sequence ID" value="GFP85048.1"/>
    <property type="molecule type" value="Genomic_DNA"/>
</dbReference>
<dbReference type="OrthoDB" id="1935686at2759"/>
<comment type="subcellular location">
    <subcellularLocation>
        <location evidence="1">Cytoplasm</location>
    </subcellularLocation>
</comment>
<dbReference type="InterPro" id="IPR036388">
    <property type="entry name" value="WH-like_DNA-bd_sf"/>
</dbReference>
<evidence type="ECO:0000259" key="10">
    <source>
        <dbReference type="Pfam" id="PF23559"/>
    </source>
</evidence>
<dbReference type="GO" id="GO:0005737">
    <property type="term" value="C:cytoplasm"/>
    <property type="evidence" value="ECO:0007669"/>
    <property type="project" value="UniProtKB-SubCell"/>
</dbReference>
<feature type="domain" description="Disease resistance protein winged helix" evidence="10">
    <location>
        <begin position="231"/>
        <end position="301"/>
    </location>
</feature>
<dbReference type="InterPro" id="IPR042197">
    <property type="entry name" value="Apaf_helical"/>
</dbReference>
<dbReference type="SUPFAM" id="SSF52540">
    <property type="entry name" value="P-loop containing nucleoside triphosphate hydrolases"/>
    <property type="match status" value="1"/>
</dbReference>
<evidence type="ECO:0000256" key="7">
    <source>
        <dbReference type="ARBA" id="ARBA00022821"/>
    </source>
</evidence>
<dbReference type="InterPro" id="IPR002182">
    <property type="entry name" value="NB-ARC"/>
</dbReference>
<keyword evidence="8" id="KW-0067">ATP-binding</keyword>
<dbReference type="Pfam" id="PF00931">
    <property type="entry name" value="NB-ARC"/>
    <property type="match status" value="1"/>
</dbReference>
<keyword evidence="6" id="KW-0547">Nucleotide-binding</keyword>
<dbReference type="FunFam" id="1.10.10.10:FF:000322">
    <property type="entry name" value="Probable disease resistance protein At1g63360"/>
    <property type="match status" value="1"/>
</dbReference>